<evidence type="ECO:0000313" key="7">
    <source>
        <dbReference type="EMBL" id="GLC48214.1"/>
    </source>
</evidence>
<keyword evidence="8" id="KW-1185">Reference proteome</keyword>
<dbReference type="EMBL" id="BRXU01000001">
    <property type="protein sequence ID" value="GLC48214.1"/>
    <property type="molecule type" value="Genomic_DNA"/>
</dbReference>
<evidence type="ECO:0000256" key="6">
    <source>
        <dbReference type="ARBA" id="ARBA00023180"/>
    </source>
</evidence>
<proteinExistence type="predicted"/>
<dbReference type="GO" id="GO:0042285">
    <property type="term" value="F:xylosyltransferase activity"/>
    <property type="evidence" value="ECO:0007669"/>
    <property type="project" value="TreeGrafter"/>
</dbReference>
<evidence type="ECO:0000256" key="1">
    <source>
        <dbReference type="ARBA" id="ARBA00004606"/>
    </source>
</evidence>
<accession>A0A9W6B9Y9</accession>
<keyword evidence="2" id="KW-0812">Transmembrane</keyword>
<dbReference type="InterPro" id="IPR051292">
    <property type="entry name" value="Xyl/GlcA_transferase"/>
</dbReference>
<dbReference type="GO" id="GO:0015020">
    <property type="term" value="F:glucuronosyltransferase activity"/>
    <property type="evidence" value="ECO:0007669"/>
    <property type="project" value="TreeGrafter"/>
</dbReference>
<dbReference type="Proteomes" id="UP001165080">
    <property type="component" value="Unassembled WGS sequence"/>
</dbReference>
<dbReference type="GO" id="GO:0035269">
    <property type="term" value="P:protein O-linked glycosylation via mannose"/>
    <property type="evidence" value="ECO:0007669"/>
    <property type="project" value="TreeGrafter"/>
</dbReference>
<organism evidence="7 8">
    <name type="scientific">Pleodorina starrii</name>
    <dbReference type="NCBI Taxonomy" id="330485"/>
    <lineage>
        <taxon>Eukaryota</taxon>
        <taxon>Viridiplantae</taxon>
        <taxon>Chlorophyta</taxon>
        <taxon>core chlorophytes</taxon>
        <taxon>Chlorophyceae</taxon>
        <taxon>CS clade</taxon>
        <taxon>Chlamydomonadales</taxon>
        <taxon>Volvocaceae</taxon>
        <taxon>Pleodorina</taxon>
    </lineage>
</organism>
<keyword evidence="6" id="KW-0325">Glycoprotein</keyword>
<comment type="subcellular location">
    <subcellularLocation>
        <location evidence="1">Membrane</location>
        <topology evidence="1">Single-pass type II membrane protein</topology>
    </subcellularLocation>
</comment>
<evidence type="ECO:0000256" key="5">
    <source>
        <dbReference type="ARBA" id="ARBA00023136"/>
    </source>
</evidence>
<dbReference type="PANTHER" id="PTHR12270">
    <property type="entry name" value="GLYCOSYLTRANSFERASE-RELATED"/>
    <property type="match status" value="1"/>
</dbReference>
<evidence type="ECO:0000313" key="8">
    <source>
        <dbReference type="Proteomes" id="UP001165080"/>
    </source>
</evidence>
<dbReference type="AlphaFoldDB" id="A0A9W6B9Y9"/>
<gene>
    <name evidence="7" type="primary">PLEST000764</name>
    <name evidence="7" type="ORF">PLESTB_000071400</name>
</gene>
<keyword evidence="5" id="KW-0472">Membrane</keyword>
<name>A0A9W6B9Y9_9CHLO</name>
<keyword evidence="4" id="KW-1133">Transmembrane helix</keyword>
<dbReference type="Pfam" id="PF13896">
    <property type="entry name" value="Glyco_transf_49"/>
    <property type="match status" value="1"/>
</dbReference>
<evidence type="ECO:0000256" key="4">
    <source>
        <dbReference type="ARBA" id="ARBA00022989"/>
    </source>
</evidence>
<protein>
    <submittedName>
        <fullName evidence="7">Uncharacterized protein</fullName>
    </submittedName>
</protein>
<evidence type="ECO:0000256" key="3">
    <source>
        <dbReference type="ARBA" id="ARBA00022968"/>
    </source>
</evidence>
<dbReference type="PANTHER" id="PTHR12270:SF52">
    <property type="entry name" value="GLYCOSYLTRANSFERASE-LIKE PROTEIN GNT13-RELATED"/>
    <property type="match status" value="1"/>
</dbReference>
<comment type="caution">
    <text evidence="7">The sequence shown here is derived from an EMBL/GenBank/DDBJ whole genome shotgun (WGS) entry which is preliminary data.</text>
</comment>
<keyword evidence="3" id="KW-0735">Signal-anchor</keyword>
<sequence>MTRLRQVAYPPYTWVLQALELQCRSFPGGVVAAAVWVPLVQPPAGDANRTQHNQAELMHAIQSVEGLFRKVEAMNARAAANASTNSSRAFMGPTPGFRACSLRLLLFSELLGEAALTVLMPLNALRNAAMLAADTPVAAMVDVDLCMSRGLMEHLMANKTRVDEVVRRAEQERILWVMPAWDTNRTLGYHGRNALLDEIIAMKPGEKSTRLKEAWQVRHDVFPFAFDRFVAGHNATDFPRWLYAAAEYPVVYSSGYEPWFIAARQVDGGIALVVQLSVLEPDTGYYYNRLLSVRYMALQQRNSFWVLPDVWLVHRHHDVVVSSKPMFPNGTTFRDVFNERGKDIYLEAIAQIDEGTYTPRSDVASQYCRQVLPWWK</sequence>
<dbReference type="GO" id="GO:0016020">
    <property type="term" value="C:membrane"/>
    <property type="evidence" value="ECO:0007669"/>
    <property type="project" value="UniProtKB-SubCell"/>
</dbReference>
<evidence type="ECO:0000256" key="2">
    <source>
        <dbReference type="ARBA" id="ARBA00022692"/>
    </source>
</evidence>
<reference evidence="7 8" key="1">
    <citation type="journal article" date="2023" name="Commun. Biol.">
        <title>Reorganization of the ancestral sex-determining regions during the evolution of trioecy in Pleodorina starrii.</title>
        <authorList>
            <person name="Takahashi K."/>
            <person name="Suzuki S."/>
            <person name="Kawai-Toyooka H."/>
            <person name="Yamamoto K."/>
            <person name="Hamaji T."/>
            <person name="Ootsuki R."/>
            <person name="Yamaguchi H."/>
            <person name="Kawachi M."/>
            <person name="Higashiyama T."/>
            <person name="Nozaki H."/>
        </authorList>
    </citation>
    <scope>NUCLEOTIDE SEQUENCE [LARGE SCALE GENOMIC DNA]</scope>
    <source>
        <strain evidence="7 8">NIES-4479</strain>
    </source>
</reference>